<proteinExistence type="predicted"/>
<protein>
    <submittedName>
        <fullName evidence="2">Uncharacterized protein</fullName>
    </submittedName>
</protein>
<feature type="compositionally biased region" description="Pro residues" evidence="1">
    <location>
        <begin position="70"/>
        <end position="80"/>
    </location>
</feature>
<feature type="compositionally biased region" description="Pro residues" evidence="1">
    <location>
        <begin position="14"/>
        <end position="27"/>
    </location>
</feature>
<name>A0A8W7PH52_ANOCL</name>
<reference evidence="2" key="1">
    <citation type="submission" date="2022-08" db="UniProtKB">
        <authorList>
            <consortium name="EnsemblMetazoa"/>
        </authorList>
    </citation>
    <scope>IDENTIFICATION</scope>
</reference>
<dbReference type="Proteomes" id="UP000075882">
    <property type="component" value="Unassembled WGS sequence"/>
</dbReference>
<accession>A0A8W7PH52</accession>
<evidence type="ECO:0000256" key="1">
    <source>
        <dbReference type="SAM" id="MobiDB-lite"/>
    </source>
</evidence>
<dbReference type="EnsemblMetazoa" id="ACOM031687-RA">
    <property type="protein sequence ID" value="ACOM031687-PA.1"/>
    <property type="gene ID" value="ACOM031687"/>
</dbReference>
<feature type="region of interest" description="Disordered" evidence="1">
    <location>
        <begin position="1"/>
        <end position="47"/>
    </location>
</feature>
<sequence length="109" mass="11516">MKLSGKSFHMNRPPRQPQQQPPPPPPDAGADVVGGADGAADAGCGDGADALSSSLGWRPDRARRRLLPLLPLPPPLPSPSPAMHYRPADRRTGGFSSQRCCPYRSGRPG</sequence>
<dbReference type="AlphaFoldDB" id="A0A8W7PH52"/>
<organism evidence="2">
    <name type="scientific">Anopheles coluzzii</name>
    <name type="common">African malaria mosquito</name>
    <dbReference type="NCBI Taxonomy" id="1518534"/>
    <lineage>
        <taxon>Eukaryota</taxon>
        <taxon>Metazoa</taxon>
        <taxon>Ecdysozoa</taxon>
        <taxon>Arthropoda</taxon>
        <taxon>Hexapoda</taxon>
        <taxon>Insecta</taxon>
        <taxon>Pterygota</taxon>
        <taxon>Neoptera</taxon>
        <taxon>Endopterygota</taxon>
        <taxon>Diptera</taxon>
        <taxon>Nematocera</taxon>
        <taxon>Culicoidea</taxon>
        <taxon>Culicidae</taxon>
        <taxon>Anophelinae</taxon>
        <taxon>Anopheles</taxon>
    </lineage>
</organism>
<feature type="compositionally biased region" description="Low complexity" evidence="1">
    <location>
        <begin position="28"/>
        <end position="47"/>
    </location>
</feature>
<evidence type="ECO:0000313" key="2">
    <source>
        <dbReference type="EnsemblMetazoa" id="ACOM031687-PA.1"/>
    </source>
</evidence>
<feature type="region of interest" description="Disordered" evidence="1">
    <location>
        <begin position="68"/>
        <end position="109"/>
    </location>
</feature>